<evidence type="ECO:0000313" key="3">
    <source>
        <dbReference type="Proteomes" id="UP000569951"/>
    </source>
</evidence>
<dbReference type="EMBL" id="JACHHG010000010">
    <property type="protein sequence ID" value="MBB6099268.1"/>
    <property type="molecule type" value="Genomic_DNA"/>
</dbReference>
<dbReference type="RefSeq" id="WP_183988021.1">
    <property type="nucleotide sequence ID" value="NZ_JACHHG010000010.1"/>
</dbReference>
<dbReference type="Pfam" id="PF09376">
    <property type="entry name" value="NurA"/>
    <property type="match status" value="1"/>
</dbReference>
<name>A0A841I4D9_9DEIO</name>
<evidence type="ECO:0000313" key="2">
    <source>
        <dbReference type="EMBL" id="MBB6099268.1"/>
    </source>
</evidence>
<dbReference type="SUPFAM" id="SSF53098">
    <property type="entry name" value="Ribonuclease H-like"/>
    <property type="match status" value="1"/>
</dbReference>
<evidence type="ECO:0000259" key="1">
    <source>
        <dbReference type="Pfam" id="PF09376"/>
    </source>
</evidence>
<proteinExistence type="predicted"/>
<comment type="caution">
    <text evidence="2">The sequence shown here is derived from an EMBL/GenBank/DDBJ whole genome shotgun (WGS) entry which is preliminary data.</text>
</comment>
<dbReference type="AlphaFoldDB" id="A0A841I4D9"/>
<dbReference type="InterPro" id="IPR012337">
    <property type="entry name" value="RNaseH-like_sf"/>
</dbReference>
<reference evidence="2 3" key="1">
    <citation type="submission" date="2020-08" db="EMBL/GenBank/DDBJ databases">
        <title>Genomic Encyclopedia of Type Strains, Phase IV (KMG-IV): sequencing the most valuable type-strain genomes for metagenomic binning, comparative biology and taxonomic classification.</title>
        <authorList>
            <person name="Goeker M."/>
        </authorList>
    </citation>
    <scope>NUCLEOTIDE SEQUENCE [LARGE SCALE GENOMIC DNA]</scope>
    <source>
        <strain evidence="2 3">DSM 21458</strain>
    </source>
</reference>
<sequence length="341" mass="38283">MRIRLDPWPSETQSQQLELKPFERPVLQDLESPRWEAVAPKPIPESLEYVSVVDGSPRMEARLTLEEGGRLFFGGYGAYAVGAVELDPHGRRPAVLRHVAAKRILATGGDLRLDPTPLSPRNPHTGDLIYHCVSLPENTVDTPRHVLQRAMLEAEQNLSHDLSSNVEEIDEEGAPLTTLTLQDGPVRGRNSGRAVLGYVKTLQTQYLSSDREYLLAELKPGERTPVIHFNYPGEEQGRYSWYVRLCDAAPYQHVFAGVMRLEMHAPHETDRIPRSVQLIADLSGELLCRLASRPHKDPRAPQNLIPTHALEVAVRRAMGDPALVMRRIRQHVMHTLGKETA</sequence>
<protein>
    <recommendedName>
        <fullName evidence="1">NurA domain-containing protein</fullName>
    </recommendedName>
</protein>
<organism evidence="2 3">
    <name type="scientific">Deinobacterium chartae</name>
    <dbReference type="NCBI Taxonomy" id="521158"/>
    <lineage>
        <taxon>Bacteria</taxon>
        <taxon>Thermotogati</taxon>
        <taxon>Deinococcota</taxon>
        <taxon>Deinococci</taxon>
        <taxon>Deinococcales</taxon>
        <taxon>Deinococcaceae</taxon>
        <taxon>Deinobacterium</taxon>
    </lineage>
</organism>
<feature type="domain" description="NurA" evidence="1">
    <location>
        <begin position="192"/>
        <end position="304"/>
    </location>
</feature>
<accession>A0A841I4D9</accession>
<gene>
    <name evidence="2" type="ORF">HNR42_002706</name>
</gene>
<keyword evidence="3" id="KW-1185">Reference proteome</keyword>
<dbReference type="InterPro" id="IPR018977">
    <property type="entry name" value="NurA_domain"/>
</dbReference>
<dbReference type="Proteomes" id="UP000569951">
    <property type="component" value="Unassembled WGS sequence"/>
</dbReference>